<dbReference type="PANTHER" id="PTHR30265">
    <property type="entry name" value="RHO-INTERACTING TRANSCRIPTION TERMINATION FACTOR NUSG"/>
    <property type="match status" value="1"/>
</dbReference>
<dbReference type="Pfam" id="PF00467">
    <property type="entry name" value="KOW"/>
    <property type="match status" value="1"/>
</dbReference>
<dbReference type="InterPro" id="IPR015869">
    <property type="entry name" value="Transcrpt_antiterm_NusG_bac_CS"/>
</dbReference>
<protein>
    <recommendedName>
        <fullName evidence="5 6">Transcription termination/antitermination protein NusG</fullName>
    </recommendedName>
</protein>
<dbReference type="GO" id="GO:0031564">
    <property type="term" value="P:transcription antitermination"/>
    <property type="evidence" value="ECO:0007669"/>
    <property type="project" value="UniProtKB-UniRule"/>
</dbReference>
<dbReference type="SMART" id="SM00739">
    <property type="entry name" value="KOW"/>
    <property type="match status" value="1"/>
</dbReference>
<evidence type="ECO:0000256" key="2">
    <source>
        <dbReference type="ARBA" id="ARBA00022814"/>
    </source>
</evidence>
<dbReference type="FunFam" id="2.30.30.30:FF:000002">
    <property type="entry name" value="Transcription termination/antitermination factor NusG"/>
    <property type="match status" value="1"/>
</dbReference>
<dbReference type="PANTHER" id="PTHR30265:SF2">
    <property type="entry name" value="TRANSCRIPTION TERMINATION_ANTITERMINATION PROTEIN NUSG"/>
    <property type="match status" value="1"/>
</dbReference>
<comment type="similarity">
    <text evidence="5 7">Belongs to the NusG family.</text>
</comment>
<evidence type="ECO:0000256" key="1">
    <source>
        <dbReference type="ARBA" id="ARBA00022472"/>
    </source>
</evidence>
<dbReference type="GO" id="GO:0005829">
    <property type="term" value="C:cytosol"/>
    <property type="evidence" value="ECO:0007669"/>
    <property type="project" value="TreeGrafter"/>
</dbReference>
<dbReference type="InterPro" id="IPR006645">
    <property type="entry name" value="NGN-like_dom"/>
</dbReference>
<keyword evidence="11" id="KW-1185">Reference proteome</keyword>
<feature type="domain" description="KOW" evidence="9">
    <location>
        <begin position="131"/>
        <end position="158"/>
    </location>
</feature>
<keyword evidence="4 5" id="KW-0804">Transcription</keyword>
<dbReference type="Gene3D" id="3.30.70.940">
    <property type="entry name" value="NusG, N-terminal domain"/>
    <property type="match status" value="1"/>
</dbReference>
<dbReference type="InterPro" id="IPR047050">
    <property type="entry name" value="NGN"/>
</dbReference>
<dbReference type="EMBL" id="JAFIDN010000003">
    <property type="protein sequence ID" value="MBP3192031.1"/>
    <property type="molecule type" value="Genomic_DNA"/>
</dbReference>
<evidence type="ECO:0000256" key="4">
    <source>
        <dbReference type="ARBA" id="ARBA00023163"/>
    </source>
</evidence>
<dbReference type="Gene3D" id="2.30.30.30">
    <property type="match status" value="1"/>
</dbReference>
<organism evidence="10 11">
    <name type="scientific">Natronogracilivirga saccharolytica</name>
    <dbReference type="NCBI Taxonomy" id="2812953"/>
    <lineage>
        <taxon>Bacteria</taxon>
        <taxon>Pseudomonadati</taxon>
        <taxon>Balneolota</taxon>
        <taxon>Balneolia</taxon>
        <taxon>Balneolales</taxon>
        <taxon>Cyclonatronaceae</taxon>
        <taxon>Natronogracilivirga</taxon>
    </lineage>
</organism>
<comment type="caution">
    <text evidence="10">The sequence shown here is derived from an EMBL/GenBank/DDBJ whole genome shotgun (WGS) entry which is preliminary data.</text>
</comment>
<evidence type="ECO:0000256" key="3">
    <source>
        <dbReference type="ARBA" id="ARBA00023015"/>
    </source>
</evidence>
<evidence type="ECO:0000259" key="9">
    <source>
        <dbReference type="SMART" id="SM00739"/>
    </source>
</evidence>
<dbReference type="Proteomes" id="UP000673975">
    <property type="component" value="Unassembled WGS sequence"/>
</dbReference>
<dbReference type="CDD" id="cd06091">
    <property type="entry name" value="KOW_NusG"/>
    <property type="match status" value="1"/>
</dbReference>
<dbReference type="InterPro" id="IPR008991">
    <property type="entry name" value="Translation_prot_SH3-like_sf"/>
</dbReference>
<evidence type="ECO:0000256" key="7">
    <source>
        <dbReference type="RuleBase" id="RU000538"/>
    </source>
</evidence>
<sequence length="186" mass="21285">MENQQRNWYVVRCFSGHEKKVKEYLQREIELQGFEDKITQILIPSETVVEIRSGKKRTREKNFFPGYIIIESVFDDAVNNLVSNAPSVIGFLKNDKESPRPTPLKEEEVNRILGRTSRAEAGEGSSLVEIPFKKGDLVKVIDGPFKDFDGTVEEIYPDKLKLRVMVSIFGRRTPVEVDVNQVDPDV</sequence>
<evidence type="ECO:0000313" key="11">
    <source>
        <dbReference type="Proteomes" id="UP000673975"/>
    </source>
</evidence>
<dbReference type="Pfam" id="PF02357">
    <property type="entry name" value="NusG"/>
    <property type="match status" value="1"/>
</dbReference>
<dbReference type="GO" id="GO:0006353">
    <property type="term" value="P:DNA-templated transcription termination"/>
    <property type="evidence" value="ECO:0007669"/>
    <property type="project" value="UniProtKB-UniRule"/>
</dbReference>
<evidence type="ECO:0000256" key="6">
    <source>
        <dbReference type="NCBIfam" id="TIGR00922"/>
    </source>
</evidence>
<dbReference type="InterPro" id="IPR005824">
    <property type="entry name" value="KOW"/>
</dbReference>
<dbReference type="InterPro" id="IPR036735">
    <property type="entry name" value="NGN_dom_sf"/>
</dbReference>
<keyword evidence="1 5" id="KW-0806">Transcription termination</keyword>
<dbReference type="CDD" id="cd09891">
    <property type="entry name" value="NGN_Bact_1"/>
    <property type="match status" value="1"/>
</dbReference>
<evidence type="ECO:0000313" key="10">
    <source>
        <dbReference type="EMBL" id="MBP3192031.1"/>
    </source>
</evidence>
<dbReference type="SUPFAM" id="SSF50104">
    <property type="entry name" value="Translation proteins SH3-like domain"/>
    <property type="match status" value="1"/>
</dbReference>
<dbReference type="HAMAP" id="MF_00948">
    <property type="entry name" value="NusG"/>
    <property type="match status" value="1"/>
</dbReference>
<dbReference type="PROSITE" id="PS01014">
    <property type="entry name" value="NUSG"/>
    <property type="match status" value="1"/>
</dbReference>
<dbReference type="InterPro" id="IPR014722">
    <property type="entry name" value="Rib_uL2_dom2"/>
</dbReference>
<evidence type="ECO:0000256" key="5">
    <source>
        <dbReference type="HAMAP-Rule" id="MF_00948"/>
    </source>
</evidence>
<proteinExistence type="inferred from homology"/>
<dbReference type="NCBIfam" id="TIGR00922">
    <property type="entry name" value="nusG"/>
    <property type="match status" value="1"/>
</dbReference>
<dbReference type="SUPFAM" id="SSF82679">
    <property type="entry name" value="N-utilization substance G protein NusG, N-terminal domain"/>
    <property type="match status" value="1"/>
</dbReference>
<name>A0A8J7UV07_9BACT</name>
<comment type="function">
    <text evidence="5 7">Participates in transcription elongation, termination and antitermination.</text>
</comment>
<accession>A0A8J7UV07</accession>
<dbReference type="PRINTS" id="PR00338">
    <property type="entry name" value="NUSGTNSCPFCT"/>
</dbReference>
<dbReference type="RefSeq" id="WP_210510928.1">
    <property type="nucleotide sequence ID" value="NZ_JAFIDN010000003.1"/>
</dbReference>
<dbReference type="SMART" id="SM00738">
    <property type="entry name" value="NGN"/>
    <property type="match status" value="1"/>
</dbReference>
<dbReference type="GO" id="GO:0032784">
    <property type="term" value="P:regulation of DNA-templated transcription elongation"/>
    <property type="evidence" value="ECO:0007669"/>
    <property type="project" value="InterPro"/>
</dbReference>
<dbReference type="InterPro" id="IPR001062">
    <property type="entry name" value="Transcrpt_antiterm_NusG"/>
</dbReference>
<keyword evidence="2 5" id="KW-0889">Transcription antitermination</keyword>
<dbReference type="AlphaFoldDB" id="A0A8J7UV07"/>
<gene>
    <name evidence="5 10" type="primary">nusG</name>
    <name evidence="10" type="ORF">NATSA_05090</name>
</gene>
<dbReference type="InterPro" id="IPR043425">
    <property type="entry name" value="NusG-like"/>
</dbReference>
<evidence type="ECO:0000259" key="8">
    <source>
        <dbReference type="SMART" id="SM00738"/>
    </source>
</evidence>
<reference evidence="10" key="1">
    <citation type="submission" date="2021-02" db="EMBL/GenBank/DDBJ databases">
        <title>Natronogracilivirga saccharolytica gen. nov. sp. nov. a new anaerobic, haloalkiliphilic carbohydrate-fermenting bacterium from soda lake and proposing of Cyclonatronumiaceae fam. nov. in the phylum Balneolaeota.</title>
        <authorList>
            <person name="Zhilina T.N."/>
            <person name="Sorokin D.Y."/>
            <person name="Zavarzina D.G."/>
            <person name="Toshchakov S.V."/>
            <person name="Kublanov I.V."/>
        </authorList>
    </citation>
    <scope>NUCLEOTIDE SEQUENCE</scope>
    <source>
        <strain evidence="10">Z-1702</strain>
    </source>
</reference>
<feature type="domain" description="NusG-like N-terminal" evidence="8">
    <location>
        <begin position="5"/>
        <end position="116"/>
    </location>
</feature>
<keyword evidence="3 5" id="KW-0805">Transcription regulation</keyword>
<dbReference type="GO" id="GO:0006354">
    <property type="term" value="P:DNA-templated transcription elongation"/>
    <property type="evidence" value="ECO:0007669"/>
    <property type="project" value="UniProtKB-UniRule"/>
</dbReference>